<dbReference type="InterPro" id="IPR006015">
    <property type="entry name" value="Universal_stress_UspA"/>
</dbReference>
<evidence type="ECO:0000256" key="2">
    <source>
        <dbReference type="PIRNR" id="PIRNR006276"/>
    </source>
</evidence>
<sequence>MLKNILVAIDGSQNSNRAFNQALKLAQTQKANLYLVRVVEDYYLNEDDGILQMENYSDNPEVIKARDDLNNKSLMTVFPIRDTFLRIGDPKKIIATYLVRGLKIDLLVVGRFGKDFINRKKIGSNANFFKQNAPCKVRIIE</sequence>
<accession>A0A5P0ZPI7</accession>
<dbReference type="SUPFAM" id="SSF52402">
    <property type="entry name" value="Adenine nucleotide alpha hydrolases-like"/>
    <property type="match status" value="1"/>
</dbReference>
<comment type="subcellular location">
    <subcellularLocation>
        <location evidence="2">Cytoplasm</location>
    </subcellularLocation>
</comment>
<dbReference type="AlphaFoldDB" id="A0A5P0ZPI7"/>
<evidence type="ECO:0000313" key="4">
    <source>
        <dbReference type="EMBL" id="MQS76118.1"/>
    </source>
</evidence>
<dbReference type="InterPro" id="IPR014729">
    <property type="entry name" value="Rossmann-like_a/b/a_fold"/>
</dbReference>
<gene>
    <name evidence="4" type="ORF">FHL06_06935</name>
</gene>
<dbReference type="PRINTS" id="PR01438">
    <property type="entry name" value="UNVRSLSTRESS"/>
</dbReference>
<feature type="domain" description="UspA" evidence="3">
    <location>
        <begin position="1"/>
        <end position="139"/>
    </location>
</feature>
<dbReference type="PIRSF" id="PIRSF006276">
    <property type="entry name" value="UspA"/>
    <property type="match status" value="1"/>
</dbReference>
<dbReference type="PANTHER" id="PTHR31964:SF113">
    <property type="entry name" value="USPA DOMAIN-CONTAINING PROTEIN"/>
    <property type="match status" value="1"/>
</dbReference>
<dbReference type="CDD" id="cd00293">
    <property type="entry name" value="USP-like"/>
    <property type="match status" value="1"/>
</dbReference>
<name>A0A5P0ZPI7_9LACO</name>
<dbReference type="PANTHER" id="PTHR31964">
    <property type="entry name" value="ADENINE NUCLEOTIDE ALPHA HYDROLASES-LIKE SUPERFAMILY PROTEIN"/>
    <property type="match status" value="1"/>
</dbReference>
<dbReference type="RefSeq" id="WP_153385510.1">
    <property type="nucleotide sequence ID" value="NZ_VDFP01000011.1"/>
</dbReference>
<evidence type="ECO:0000256" key="1">
    <source>
        <dbReference type="ARBA" id="ARBA00008791"/>
    </source>
</evidence>
<proteinExistence type="inferred from homology"/>
<evidence type="ECO:0000313" key="5">
    <source>
        <dbReference type="Proteomes" id="UP000414364"/>
    </source>
</evidence>
<dbReference type="Pfam" id="PF00582">
    <property type="entry name" value="Usp"/>
    <property type="match status" value="1"/>
</dbReference>
<organism evidence="4 5">
    <name type="scientific">Companilactobacillus halodurans</name>
    <dbReference type="NCBI Taxonomy" id="2584183"/>
    <lineage>
        <taxon>Bacteria</taxon>
        <taxon>Bacillati</taxon>
        <taxon>Bacillota</taxon>
        <taxon>Bacilli</taxon>
        <taxon>Lactobacillales</taxon>
        <taxon>Lactobacillaceae</taxon>
        <taxon>Companilactobacillus</taxon>
    </lineage>
</organism>
<dbReference type="GO" id="GO:0005737">
    <property type="term" value="C:cytoplasm"/>
    <property type="evidence" value="ECO:0007669"/>
    <property type="project" value="UniProtKB-SubCell"/>
</dbReference>
<keyword evidence="2" id="KW-0963">Cytoplasm</keyword>
<reference evidence="4 5" key="1">
    <citation type="journal article" date="2019" name="Syst. Appl. Microbiol.">
        <title>Polyphasic characterization of two novel Lactobacillus spp. isolated from blown salami packages: Description of Lactobacillus halodurans sp. nov. and Lactobacillus salsicarnum sp. nov.</title>
        <authorList>
            <person name="Schuster J.A."/>
            <person name="Klingl A."/>
            <person name="Vogel R.F."/>
            <person name="Ehrmann M.A."/>
        </authorList>
    </citation>
    <scope>NUCLEOTIDE SEQUENCE [LARGE SCALE GENOMIC DNA]</scope>
    <source>
        <strain evidence="4 5">TMW 1.2172</strain>
    </source>
</reference>
<comment type="caution">
    <text evidence="4">The sequence shown here is derived from an EMBL/GenBank/DDBJ whole genome shotgun (WGS) entry which is preliminary data.</text>
</comment>
<protein>
    <recommendedName>
        <fullName evidence="2">Universal stress protein</fullName>
    </recommendedName>
</protein>
<dbReference type="Proteomes" id="UP000414364">
    <property type="component" value="Unassembled WGS sequence"/>
</dbReference>
<comment type="similarity">
    <text evidence="1 2">Belongs to the universal stress protein A family.</text>
</comment>
<dbReference type="EMBL" id="VDFP01000011">
    <property type="protein sequence ID" value="MQS76118.1"/>
    <property type="molecule type" value="Genomic_DNA"/>
</dbReference>
<evidence type="ECO:0000259" key="3">
    <source>
        <dbReference type="Pfam" id="PF00582"/>
    </source>
</evidence>
<dbReference type="Gene3D" id="3.40.50.620">
    <property type="entry name" value="HUPs"/>
    <property type="match status" value="1"/>
</dbReference>
<dbReference type="InterPro" id="IPR006016">
    <property type="entry name" value="UspA"/>
</dbReference>